<feature type="chain" id="PRO_5045760622" evidence="1">
    <location>
        <begin position="21"/>
        <end position="463"/>
    </location>
</feature>
<dbReference type="EMBL" id="JAMDMX010000161">
    <property type="protein sequence ID" value="MCY9697700.1"/>
    <property type="molecule type" value="Genomic_DNA"/>
</dbReference>
<evidence type="ECO:0000313" key="2">
    <source>
        <dbReference type="EMBL" id="MCY9697700.1"/>
    </source>
</evidence>
<dbReference type="Proteomes" id="UP001527099">
    <property type="component" value="Unassembled WGS sequence"/>
</dbReference>
<evidence type="ECO:0000256" key="1">
    <source>
        <dbReference type="SAM" id="SignalP"/>
    </source>
</evidence>
<sequence length="463" mass="51513">MKWIKAPLTIVLGLSLILSACSSNTDSSKLAEPKKDGAASTPGAQVTLNAVMLGATWGTATQELAKQYEKETGVKVNVELVGRDVIYQKLALSIAGQANYDLFNVDYNWVPEFASTESLFPLNDLIKKYNVDTSKYLPRALALTQWNGKNGSFGEGGTIYGLPQTIHPHVLWYRSDLFKDENIKKEFKAAYSYDLAPPKTMKQFKDAAEFFNGKVVNGQKMYGWAAQASKGFGNVHTWLTFMYSNGADVINWDKMTSSLSTPEAVEATKTWVDLLKYSPPGINDYTFAEVSSDAAQGKLAMAIHWSWSAFEVDDATKSKTVGKWDFVQVPEMKTSVPHLAGWANVIPKTSKNSEEAFKFMAWLENKQNDVNQAKMGGGDPVREESYADSSLTDLKIEGTDVKKFRRYDALGEAMKKAKARPFFPQEEKWESTVSEYLSAAQYKQISVEEALKKADDAVNKMLK</sequence>
<accession>A0ABT4GN92</accession>
<dbReference type="PANTHER" id="PTHR43649:SF12">
    <property type="entry name" value="DIACETYLCHITOBIOSE BINDING PROTEIN DASA"/>
    <property type="match status" value="1"/>
</dbReference>
<dbReference type="SUPFAM" id="SSF53850">
    <property type="entry name" value="Periplasmic binding protein-like II"/>
    <property type="match status" value="1"/>
</dbReference>
<evidence type="ECO:0000313" key="3">
    <source>
        <dbReference type="Proteomes" id="UP001527099"/>
    </source>
</evidence>
<organism evidence="2 3">
    <name type="scientific">Paenibacillus alginolyticus</name>
    <dbReference type="NCBI Taxonomy" id="59839"/>
    <lineage>
        <taxon>Bacteria</taxon>
        <taxon>Bacillati</taxon>
        <taxon>Bacillota</taxon>
        <taxon>Bacilli</taxon>
        <taxon>Bacillales</taxon>
        <taxon>Paenibacillaceae</taxon>
        <taxon>Paenibacillus</taxon>
    </lineage>
</organism>
<dbReference type="InterPro" id="IPR050490">
    <property type="entry name" value="Bact_solute-bd_prot1"/>
</dbReference>
<dbReference type="PROSITE" id="PS51257">
    <property type="entry name" value="PROKAR_LIPOPROTEIN"/>
    <property type="match status" value="1"/>
</dbReference>
<keyword evidence="1" id="KW-0732">Signal</keyword>
<comment type="caution">
    <text evidence="2">The sequence shown here is derived from an EMBL/GenBank/DDBJ whole genome shotgun (WGS) entry which is preliminary data.</text>
</comment>
<dbReference type="CDD" id="cd13585">
    <property type="entry name" value="PBP2_TMBP_like"/>
    <property type="match status" value="1"/>
</dbReference>
<gene>
    <name evidence="2" type="ORF">M5X19_33315</name>
</gene>
<keyword evidence="3" id="KW-1185">Reference proteome</keyword>
<dbReference type="PANTHER" id="PTHR43649">
    <property type="entry name" value="ARABINOSE-BINDING PROTEIN-RELATED"/>
    <property type="match status" value="1"/>
</dbReference>
<reference evidence="2 3" key="1">
    <citation type="submission" date="2022-05" db="EMBL/GenBank/DDBJ databases">
        <title>Genome Sequencing of Bee-Associated Microbes.</title>
        <authorList>
            <person name="Dunlap C."/>
        </authorList>
    </citation>
    <scope>NUCLEOTIDE SEQUENCE [LARGE SCALE GENOMIC DNA]</scope>
    <source>
        <strain evidence="2 3">NRRL B-14421</strain>
    </source>
</reference>
<name>A0ABT4GN92_9BACL</name>
<dbReference type="RefSeq" id="WP_268618331.1">
    <property type="nucleotide sequence ID" value="NZ_JAMDMX010000161.1"/>
</dbReference>
<dbReference type="Pfam" id="PF01547">
    <property type="entry name" value="SBP_bac_1"/>
    <property type="match status" value="1"/>
</dbReference>
<protein>
    <submittedName>
        <fullName evidence="2">Sugar ABC transporter substrate-binding protein</fullName>
    </submittedName>
</protein>
<proteinExistence type="predicted"/>
<dbReference type="Gene3D" id="3.40.190.10">
    <property type="entry name" value="Periplasmic binding protein-like II"/>
    <property type="match status" value="2"/>
</dbReference>
<feature type="signal peptide" evidence="1">
    <location>
        <begin position="1"/>
        <end position="20"/>
    </location>
</feature>
<dbReference type="InterPro" id="IPR006059">
    <property type="entry name" value="SBP"/>
</dbReference>